<evidence type="ECO:0000313" key="3">
    <source>
        <dbReference type="EMBL" id="CAD1844107.1"/>
    </source>
</evidence>
<dbReference type="PANTHER" id="PTHR33210:SF24">
    <property type="entry name" value="POLLEN OLE E 1 ALLERGEN AND EXTENSIN FAMILY PROTEIN"/>
    <property type="match status" value="1"/>
</dbReference>
<feature type="compositionally biased region" description="Basic residues" evidence="1">
    <location>
        <begin position="187"/>
        <end position="201"/>
    </location>
</feature>
<dbReference type="InterPro" id="IPR039923">
    <property type="entry name" value="Protodermal_1"/>
</dbReference>
<accession>A0A6V7QMG1</accession>
<proteinExistence type="predicted"/>
<dbReference type="AlphaFoldDB" id="A0A6V7QMG1"/>
<gene>
    <name evidence="3" type="ORF">CB5_LOCUS27318</name>
</gene>
<name>A0A6V7QMG1_ANACO</name>
<feature type="chain" id="PRO_5028443223" evidence="2">
    <location>
        <begin position="28"/>
        <end position="378"/>
    </location>
</feature>
<dbReference type="EMBL" id="LR862137">
    <property type="protein sequence ID" value="CAD1844107.1"/>
    <property type="molecule type" value="Genomic_DNA"/>
</dbReference>
<feature type="signal peptide" evidence="2">
    <location>
        <begin position="1"/>
        <end position="27"/>
    </location>
</feature>
<evidence type="ECO:0000256" key="1">
    <source>
        <dbReference type="SAM" id="MobiDB-lite"/>
    </source>
</evidence>
<sequence>MEHLMIIRVLLLVLGVAIGGSVTLARADTMVTGTVFCDQCKDGQRSIFDYPLSGATVAVECGSGGAVLKEDTTNWLGFYTVRVDGSQDLSACTARVVAAPSSCGAAAGPPRPLALMFRMLGMALYAAEEPLLSEPREPVGFCPPGAGAGGGGGGRGRSGGAPPSSFRPPPPSPAAVPVVPSPPPPSRAHRRRPCRALRRRAKWRPPLAPTSTHFLPDDYSVLDFSRRQHFLPSRNVWRSHSPFSNGIHHFNLTNYIYRKWITPNYMCYWKVVSPGTSVALAFGPVAAARYGMDMTLWQGLQGRGDVYRTLLREATTSLLNSYNSLGFFYPTLSVIELTNLALLGSPQQALMTALRFRRANAGVAGRGTNATCNFTPCS</sequence>
<reference evidence="3" key="1">
    <citation type="submission" date="2020-07" db="EMBL/GenBank/DDBJ databases">
        <authorList>
            <person name="Lin J."/>
        </authorList>
    </citation>
    <scope>NUCLEOTIDE SEQUENCE</scope>
</reference>
<feature type="compositionally biased region" description="Pro residues" evidence="1">
    <location>
        <begin position="165"/>
        <end position="186"/>
    </location>
</feature>
<keyword evidence="2" id="KW-0732">Signal</keyword>
<organism evidence="3">
    <name type="scientific">Ananas comosus var. bracteatus</name>
    <name type="common">red pineapple</name>
    <dbReference type="NCBI Taxonomy" id="296719"/>
    <lineage>
        <taxon>Eukaryota</taxon>
        <taxon>Viridiplantae</taxon>
        <taxon>Streptophyta</taxon>
        <taxon>Embryophyta</taxon>
        <taxon>Tracheophyta</taxon>
        <taxon>Spermatophyta</taxon>
        <taxon>Magnoliopsida</taxon>
        <taxon>Liliopsida</taxon>
        <taxon>Poales</taxon>
        <taxon>Bromeliaceae</taxon>
        <taxon>Bromelioideae</taxon>
        <taxon>Ananas</taxon>
    </lineage>
</organism>
<feature type="region of interest" description="Disordered" evidence="1">
    <location>
        <begin position="136"/>
        <end position="201"/>
    </location>
</feature>
<evidence type="ECO:0000256" key="2">
    <source>
        <dbReference type="SAM" id="SignalP"/>
    </source>
</evidence>
<dbReference type="PANTHER" id="PTHR33210">
    <property type="entry name" value="PROTODERMAL FACTOR 1"/>
    <property type="match status" value="1"/>
</dbReference>
<feature type="compositionally biased region" description="Gly residues" evidence="1">
    <location>
        <begin position="146"/>
        <end position="159"/>
    </location>
</feature>
<dbReference type="Pfam" id="PF01190">
    <property type="entry name" value="Pollen_Ole_e_1"/>
    <property type="match status" value="1"/>
</dbReference>
<protein>
    <submittedName>
        <fullName evidence="3">Uncharacterized protein</fullName>
    </submittedName>
</protein>